<dbReference type="InterPro" id="IPR003004">
    <property type="entry name" value="GspF/PilC"/>
</dbReference>
<comment type="subcellular location">
    <subcellularLocation>
        <location evidence="1 8">Cell membrane</location>
        <topology evidence="1 8">Multi-pass membrane protein</topology>
    </subcellularLocation>
</comment>
<keyword evidence="5 8" id="KW-0812">Transmembrane</keyword>
<evidence type="ECO:0000259" key="10">
    <source>
        <dbReference type="Pfam" id="PF00482"/>
    </source>
</evidence>
<name>I4ABC8_DESDJ</name>
<feature type="transmembrane region" description="Helical" evidence="9">
    <location>
        <begin position="380"/>
        <end position="401"/>
    </location>
</feature>
<dbReference type="InterPro" id="IPR018076">
    <property type="entry name" value="T2SS_GspF_dom"/>
</dbReference>
<gene>
    <name evidence="11" type="ordered locus">Desde_2963</name>
</gene>
<evidence type="ECO:0000256" key="3">
    <source>
        <dbReference type="ARBA" id="ARBA00022448"/>
    </source>
</evidence>
<dbReference type="Pfam" id="PF00482">
    <property type="entry name" value="T2SSF"/>
    <property type="match status" value="2"/>
</dbReference>
<keyword evidence="4" id="KW-1003">Cell membrane</keyword>
<comment type="similarity">
    <text evidence="2 8">Belongs to the GSP F family.</text>
</comment>
<keyword evidence="3 8" id="KW-0813">Transport</keyword>
<dbReference type="PRINTS" id="PR00812">
    <property type="entry name" value="BCTERIALGSPF"/>
</dbReference>
<evidence type="ECO:0000256" key="6">
    <source>
        <dbReference type="ARBA" id="ARBA00022989"/>
    </source>
</evidence>
<feature type="transmembrane region" description="Helical" evidence="9">
    <location>
        <begin position="175"/>
        <end position="197"/>
    </location>
</feature>
<evidence type="ECO:0000256" key="4">
    <source>
        <dbReference type="ARBA" id="ARBA00022475"/>
    </source>
</evidence>
<sequence>MRCRTFAWRALDQEGNILEGIWEVRQGREVRSRLFAKGYYPLSISPRRRRLFDILSYLEFLNKKSDQLRIWAGITQHLSLLSGAGLPLLKAINILEKRSKGLRITPSAWIGAKEQLEAGVELSEALDFLIPPPTPYIRAMVQAGERAGRLPEILDNLSRDLFEEHTYRHRLKGALAYPLFLLVLTLGLIYVLNRLVLPVYEQIFLDMDAELSILTQVIFQVSHGLPFLVLGVLIVGIIYFLVLRFRRPDDWREKLWDALSKVPLFGRIYQLNDYLQFSQVLGTLLEAGIPLLEALKLTQGAVLTSSMKRVVGDLEEGARTGKGLAAVLVNRSDFPGDAAQMLEVGEESGQLSTMLHHLSRLFRMELEEQMNKVPHLVGPLLVMVLAGVIGLVAVGVLLPIFDLGTHLQ</sequence>
<dbReference type="EMBL" id="CP003348">
    <property type="protein sequence ID" value="AFM01263.1"/>
    <property type="molecule type" value="Genomic_DNA"/>
</dbReference>
<evidence type="ECO:0000256" key="5">
    <source>
        <dbReference type="ARBA" id="ARBA00022692"/>
    </source>
</evidence>
<evidence type="ECO:0000256" key="2">
    <source>
        <dbReference type="ARBA" id="ARBA00005745"/>
    </source>
</evidence>
<dbReference type="STRING" id="756499.Desde_2963"/>
<dbReference type="PROSITE" id="PS00874">
    <property type="entry name" value="T2SP_F"/>
    <property type="match status" value="1"/>
</dbReference>
<dbReference type="eggNOG" id="COG1459">
    <property type="taxonomic scope" value="Bacteria"/>
</dbReference>
<dbReference type="KEGG" id="ddh:Desde_2963"/>
<dbReference type="OrthoDB" id="9805682at2"/>
<dbReference type="PANTHER" id="PTHR30012:SF0">
    <property type="entry name" value="TYPE II SECRETION SYSTEM PROTEIN F-RELATED"/>
    <property type="match status" value="1"/>
</dbReference>
<feature type="transmembrane region" description="Helical" evidence="9">
    <location>
        <begin position="217"/>
        <end position="242"/>
    </location>
</feature>
<dbReference type="Proteomes" id="UP000006053">
    <property type="component" value="Chromosome"/>
</dbReference>
<dbReference type="Gene3D" id="1.20.81.30">
    <property type="entry name" value="Type II secretion system (T2SS), domain F"/>
    <property type="match status" value="2"/>
</dbReference>
<dbReference type="InterPro" id="IPR001992">
    <property type="entry name" value="T2SS_GspF/T4SS_PilC_CS"/>
</dbReference>
<dbReference type="PANTHER" id="PTHR30012">
    <property type="entry name" value="GENERAL SECRETION PATHWAY PROTEIN"/>
    <property type="match status" value="1"/>
</dbReference>
<dbReference type="RefSeq" id="WP_014794743.1">
    <property type="nucleotide sequence ID" value="NC_018017.1"/>
</dbReference>
<evidence type="ECO:0000313" key="12">
    <source>
        <dbReference type="Proteomes" id="UP000006053"/>
    </source>
</evidence>
<feature type="domain" description="Type II secretion system protein GspF" evidence="10">
    <location>
        <begin position="277"/>
        <end position="399"/>
    </location>
</feature>
<organism evidence="11 12">
    <name type="scientific">Desulfitobacterium dehalogenans (strain ATCC 51507 / DSM 9161 / JW/IU-DC1)</name>
    <dbReference type="NCBI Taxonomy" id="756499"/>
    <lineage>
        <taxon>Bacteria</taxon>
        <taxon>Bacillati</taxon>
        <taxon>Bacillota</taxon>
        <taxon>Clostridia</taxon>
        <taxon>Eubacteriales</taxon>
        <taxon>Desulfitobacteriaceae</taxon>
        <taxon>Desulfitobacterium</taxon>
    </lineage>
</organism>
<feature type="domain" description="Type II secretion system protein GspF" evidence="10">
    <location>
        <begin position="75"/>
        <end position="192"/>
    </location>
</feature>
<protein>
    <submittedName>
        <fullName evidence="11">Type II secretory pathway, component PulF</fullName>
    </submittedName>
</protein>
<keyword evidence="7 9" id="KW-0472">Membrane</keyword>
<keyword evidence="12" id="KW-1185">Reference proteome</keyword>
<evidence type="ECO:0000313" key="11">
    <source>
        <dbReference type="EMBL" id="AFM01263.1"/>
    </source>
</evidence>
<evidence type="ECO:0000256" key="9">
    <source>
        <dbReference type="SAM" id="Phobius"/>
    </source>
</evidence>
<dbReference type="HOGENOM" id="CLU_035032_0_1_9"/>
<evidence type="ECO:0000256" key="7">
    <source>
        <dbReference type="ARBA" id="ARBA00023136"/>
    </source>
</evidence>
<dbReference type="GO" id="GO:0005886">
    <property type="term" value="C:plasma membrane"/>
    <property type="evidence" value="ECO:0007669"/>
    <property type="project" value="UniProtKB-SubCell"/>
</dbReference>
<reference evidence="11 12" key="2">
    <citation type="journal article" date="2015" name="J. Bacteriol.">
        <title>Genomic, proteomic, and biochemical analysis of the organohalide respiratory pathway in Desulfitobacterium dehalogenans.</title>
        <authorList>
            <person name="Kruse T."/>
            <person name="van de Pas B.A."/>
            <person name="Atteia A."/>
            <person name="Krab K."/>
            <person name="Hagen W.R."/>
            <person name="Goodwin L."/>
            <person name="Chain P."/>
            <person name="Boeren S."/>
            <person name="Maphosa F."/>
            <person name="Schraa G."/>
            <person name="de Vos W.M."/>
            <person name="van der Oost J."/>
            <person name="Smidt H."/>
            <person name="Stams A.J."/>
        </authorList>
    </citation>
    <scope>NUCLEOTIDE SEQUENCE [LARGE SCALE GENOMIC DNA]</scope>
    <source>
        <strain evidence="12">ATCC 51507 / DSM 9161 / JW/IU-DC1</strain>
    </source>
</reference>
<dbReference type="GO" id="GO:0009306">
    <property type="term" value="P:protein secretion"/>
    <property type="evidence" value="ECO:0007669"/>
    <property type="project" value="InterPro"/>
</dbReference>
<evidence type="ECO:0000256" key="1">
    <source>
        <dbReference type="ARBA" id="ARBA00004651"/>
    </source>
</evidence>
<dbReference type="AlphaFoldDB" id="I4ABC8"/>
<proteinExistence type="inferred from homology"/>
<keyword evidence="6 9" id="KW-1133">Transmembrane helix</keyword>
<accession>I4ABC8</accession>
<evidence type="ECO:0000256" key="8">
    <source>
        <dbReference type="RuleBase" id="RU003923"/>
    </source>
</evidence>
<reference evidence="12" key="1">
    <citation type="submission" date="2012-06" db="EMBL/GenBank/DDBJ databases">
        <title>Complete sequence of Desulfitobacterium dehalogenans ATCC 51507.</title>
        <authorList>
            <person name="Lucas S."/>
            <person name="Han J."/>
            <person name="Lapidus A."/>
            <person name="Cheng J.-F."/>
            <person name="Goodwin L."/>
            <person name="Pitluck S."/>
            <person name="Peters L."/>
            <person name="Ovchinnikova G."/>
            <person name="Teshima H."/>
            <person name="Detter J.C."/>
            <person name="Han C."/>
            <person name="Tapia R."/>
            <person name="Land M."/>
            <person name="Hauser L."/>
            <person name="Kyrpides N."/>
            <person name="Ivanova N."/>
            <person name="Pagani I."/>
            <person name="Kruse T."/>
            <person name="de Vos W.M."/>
            <person name="Smidt H."/>
            <person name="Woyke T."/>
        </authorList>
    </citation>
    <scope>NUCLEOTIDE SEQUENCE [LARGE SCALE GENOMIC DNA]</scope>
    <source>
        <strain evidence="12">ATCC 51507 / DSM 9161 / JW/IU-DC1</strain>
    </source>
</reference>
<dbReference type="InterPro" id="IPR042094">
    <property type="entry name" value="T2SS_GspF_sf"/>
</dbReference>